<dbReference type="AlphaFoldDB" id="A0A3P3U2R4"/>
<comment type="similarity">
    <text evidence="7">Belongs to the binding-protein-dependent transport system permease family.</text>
</comment>
<keyword evidence="5 7" id="KW-1133">Transmembrane helix</keyword>
<accession>A0A3P3U2R4</accession>
<sequence length="274" mass="30742">MKSLKKTSIWVFFILAAIMQLFPLIWLVNYSFLDRNQFYSDDLIKWPTSPKWGNYVNAWVDGNFLKYLTNSVVVSGASILLTIVISVMLAFAFTRMKWKLRGLFFAIILLGIMIPIHATLLPDFVILKKLGLTDSYWALILPYTAVNVPIGMFMLSGFMRTIPGALEESAVIDGCGIFRLVFQIVLPIMKPAVVTVAINSFLFCWNEFILAATFLSRDTYKTLPFAVQNFTGMYSSDYGSQFAVMVLISLPAIVIYALFNEQITKGITAGAVKG</sequence>
<evidence type="ECO:0000259" key="8">
    <source>
        <dbReference type="PROSITE" id="PS50928"/>
    </source>
</evidence>
<dbReference type="PANTHER" id="PTHR43744:SF8">
    <property type="entry name" value="SN-GLYCEROL-3-PHOSPHATE TRANSPORT SYSTEM PERMEASE PROTEIN UGPE"/>
    <property type="match status" value="1"/>
</dbReference>
<keyword evidence="4 7" id="KW-0812">Transmembrane</keyword>
<protein>
    <submittedName>
        <fullName evidence="9">Carbohydrate ABC transporter permease</fullName>
    </submittedName>
</protein>
<feature type="transmembrane region" description="Helical" evidence="7">
    <location>
        <begin position="100"/>
        <end position="120"/>
    </location>
</feature>
<dbReference type="RefSeq" id="WP_128632415.1">
    <property type="nucleotide sequence ID" value="NZ_RRCN01000001.1"/>
</dbReference>
<evidence type="ECO:0000313" key="10">
    <source>
        <dbReference type="Proteomes" id="UP000267017"/>
    </source>
</evidence>
<feature type="transmembrane region" description="Helical" evidence="7">
    <location>
        <begin position="192"/>
        <end position="215"/>
    </location>
</feature>
<dbReference type="CDD" id="cd06261">
    <property type="entry name" value="TM_PBP2"/>
    <property type="match status" value="1"/>
</dbReference>
<dbReference type="Pfam" id="PF00528">
    <property type="entry name" value="BPD_transp_1"/>
    <property type="match status" value="1"/>
</dbReference>
<reference evidence="9 10" key="1">
    <citation type="submission" date="2018-11" db="EMBL/GenBank/DDBJ databases">
        <title>Genome sequencing of Paenibacillus sp. KCOM 3021 (= ChDC PVNT-B20).</title>
        <authorList>
            <person name="Kook J.-K."/>
            <person name="Park S.-N."/>
            <person name="Lim Y.K."/>
        </authorList>
    </citation>
    <scope>NUCLEOTIDE SEQUENCE [LARGE SCALE GENOMIC DNA]</scope>
    <source>
        <strain evidence="9 10">KCOM 3021</strain>
    </source>
</reference>
<dbReference type="GO" id="GO:0055085">
    <property type="term" value="P:transmembrane transport"/>
    <property type="evidence" value="ECO:0007669"/>
    <property type="project" value="InterPro"/>
</dbReference>
<evidence type="ECO:0000256" key="4">
    <source>
        <dbReference type="ARBA" id="ARBA00022692"/>
    </source>
</evidence>
<organism evidence="9 10">
    <name type="scientific">Paenibacillus oralis</name>
    <dbReference type="NCBI Taxonomy" id="2490856"/>
    <lineage>
        <taxon>Bacteria</taxon>
        <taxon>Bacillati</taxon>
        <taxon>Bacillota</taxon>
        <taxon>Bacilli</taxon>
        <taxon>Bacillales</taxon>
        <taxon>Paenibacillaceae</taxon>
        <taxon>Paenibacillus</taxon>
    </lineage>
</organism>
<evidence type="ECO:0000256" key="2">
    <source>
        <dbReference type="ARBA" id="ARBA00022448"/>
    </source>
</evidence>
<evidence type="ECO:0000256" key="3">
    <source>
        <dbReference type="ARBA" id="ARBA00022475"/>
    </source>
</evidence>
<dbReference type="InterPro" id="IPR000515">
    <property type="entry name" value="MetI-like"/>
</dbReference>
<dbReference type="OrthoDB" id="187395at2"/>
<feature type="domain" description="ABC transmembrane type-1" evidence="8">
    <location>
        <begin position="68"/>
        <end position="259"/>
    </location>
</feature>
<dbReference type="SUPFAM" id="SSF161098">
    <property type="entry name" value="MetI-like"/>
    <property type="match status" value="1"/>
</dbReference>
<comment type="caution">
    <text evidence="9">The sequence shown here is derived from an EMBL/GenBank/DDBJ whole genome shotgun (WGS) entry which is preliminary data.</text>
</comment>
<evidence type="ECO:0000313" key="9">
    <source>
        <dbReference type="EMBL" id="RRJ64611.1"/>
    </source>
</evidence>
<evidence type="ECO:0000256" key="7">
    <source>
        <dbReference type="RuleBase" id="RU363032"/>
    </source>
</evidence>
<evidence type="ECO:0000256" key="5">
    <source>
        <dbReference type="ARBA" id="ARBA00022989"/>
    </source>
</evidence>
<evidence type="ECO:0000256" key="1">
    <source>
        <dbReference type="ARBA" id="ARBA00004651"/>
    </source>
</evidence>
<comment type="subcellular location">
    <subcellularLocation>
        <location evidence="1 7">Cell membrane</location>
        <topology evidence="1 7">Multi-pass membrane protein</topology>
    </subcellularLocation>
</comment>
<feature type="transmembrane region" description="Helical" evidence="7">
    <location>
        <begin position="140"/>
        <end position="159"/>
    </location>
</feature>
<gene>
    <name evidence="9" type="ORF">EHV15_18030</name>
</gene>
<feature type="transmembrane region" description="Helical" evidence="7">
    <location>
        <begin position="7"/>
        <end position="28"/>
    </location>
</feature>
<keyword evidence="3" id="KW-1003">Cell membrane</keyword>
<dbReference type="PROSITE" id="PS50928">
    <property type="entry name" value="ABC_TM1"/>
    <property type="match status" value="1"/>
</dbReference>
<dbReference type="GO" id="GO:0005886">
    <property type="term" value="C:plasma membrane"/>
    <property type="evidence" value="ECO:0007669"/>
    <property type="project" value="UniProtKB-SubCell"/>
</dbReference>
<dbReference type="InterPro" id="IPR035906">
    <property type="entry name" value="MetI-like_sf"/>
</dbReference>
<dbReference type="Proteomes" id="UP000267017">
    <property type="component" value="Unassembled WGS sequence"/>
</dbReference>
<keyword evidence="6 7" id="KW-0472">Membrane</keyword>
<feature type="transmembrane region" description="Helical" evidence="7">
    <location>
        <begin position="238"/>
        <end position="259"/>
    </location>
</feature>
<dbReference type="PANTHER" id="PTHR43744">
    <property type="entry name" value="ABC TRANSPORTER PERMEASE PROTEIN MG189-RELATED-RELATED"/>
    <property type="match status" value="1"/>
</dbReference>
<evidence type="ECO:0000256" key="6">
    <source>
        <dbReference type="ARBA" id="ARBA00023136"/>
    </source>
</evidence>
<name>A0A3P3U2R4_9BACL</name>
<dbReference type="EMBL" id="RRCN01000001">
    <property type="protein sequence ID" value="RRJ64611.1"/>
    <property type="molecule type" value="Genomic_DNA"/>
</dbReference>
<keyword evidence="2 7" id="KW-0813">Transport</keyword>
<proteinExistence type="inferred from homology"/>
<dbReference type="Gene3D" id="1.10.3720.10">
    <property type="entry name" value="MetI-like"/>
    <property type="match status" value="1"/>
</dbReference>
<keyword evidence="10" id="KW-1185">Reference proteome</keyword>
<feature type="transmembrane region" description="Helical" evidence="7">
    <location>
        <begin position="72"/>
        <end position="93"/>
    </location>
</feature>